<dbReference type="InterPro" id="IPR043917">
    <property type="entry name" value="DUF5753"/>
</dbReference>
<dbReference type="Proteomes" id="UP000763557">
    <property type="component" value="Unassembled WGS sequence"/>
</dbReference>
<dbReference type="Gene3D" id="1.10.260.40">
    <property type="entry name" value="lambda repressor-like DNA-binding domains"/>
    <property type="match status" value="1"/>
</dbReference>
<reference evidence="2 3" key="1">
    <citation type="submission" date="2020-01" db="EMBL/GenBank/DDBJ databases">
        <title>Kibdelosporangium persica a novel Actinomycetes from a hot desert in Iran.</title>
        <authorList>
            <person name="Safaei N."/>
            <person name="Zaburannyi N."/>
            <person name="Mueller R."/>
            <person name="Wink J."/>
        </authorList>
    </citation>
    <scope>NUCLEOTIDE SEQUENCE [LARGE SCALE GENOMIC DNA]</scope>
    <source>
        <strain evidence="2 3">4NS15</strain>
    </source>
</reference>
<keyword evidence="3" id="KW-1185">Reference proteome</keyword>
<dbReference type="Pfam" id="PF19054">
    <property type="entry name" value="DUF5753"/>
    <property type="match status" value="1"/>
</dbReference>
<evidence type="ECO:0000259" key="1">
    <source>
        <dbReference type="PROSITE" id="PS50943"/>
    </source>
</evidence>
<dbReference type="SMART" id="SM00530">
    <property type="entry name" value="HTH_XRE"/>
    <property type="match status" value="1"/>
</dbReference>
<gene>
    <name evidence="2" type="ORF">GC106_64410</name>
</gene>
<evidence type="ECO:0000313" key="2">
    <source>
        <dbReference type="EMBL" id="NRN69185.1"/>
    </source>
</evidence>
<dbReference type="EMBL" id="JAAATY010000025">
    <property type="protein sequence ID" value="NRN69185.1"/>
    <property type="molecule type" value="Genomic_DNA"/>
</dbReference>
<name>A0ABX2FE71_9PSEU</name>
<evidence type="ECO:0000313" key="3">
    <source>
        <dbReference type="Proteomes" id="UP000763557"/>
    </source>
</evidence>
<feature type="domain" description="HTH cro/C1-type" evidence="1">
    <location>
        <begin position="19"/>
        <end position="74"/>
    </location>
</feature>
<dbReference type="RefSeq" id="WP_281368698.1">
    <property type="nucleotide sequence ID" value="NZ_CBCSGW010000004.1"/>
</dbReference>
<organism evidence="2 3">
    <name type="scientific">Kibdelosporangium persicum</name>
    <dbReference type="NCBI Taxonomy" id="2698649"/>
    <lineage>
        <taxon>Bacteria</taxon>
        <taxon>Bacillati</taxon>
        <taxon>Actinomycetota</taxon>
        <taxon>Actinomycetes</taxon>
        <taxon>Pseudonocardiales</taxon>
        <taxon>Pseudonocardiaceae</taxon>
        <taxon>Kibdelosporangium</taxon>
    </lineage>
</organism>
<protein>
    <submittedName>
        <fullName evidence="2">Transcriptional regulator</fullName>
    </submittedName>
</protein>
<dbReference type="Pfam" id="PF13560">
    <property type="entry name" value="HTH_31"/>
    <property type="match status" value="1"/>
</dbReference>
<dbReference type="InterPro" id="IPR001387">
    <property type="entry name" value="Cro/C1-type_HTH"/>
</dbReference>
<dbReference type="CDD" id="cd00093">
    <property type="entry name" value="HTH_XRE"/>
    <property type="match status" value="1"/>
</dbReference>
<dbReference type="PROSITE" id="PS50943">
    <property type="entry name" value="HTH_CROC1"/>
    <property type="match status" value="1"/>
</dbReference>
<sequence length="293" mass="33247">MSPTPCRPSFKRRKLGAKLREMRKRSGLNLDDAALRLDKTRSALHRIETGEGKPDVHVVRSMMDLYEHYSPALLDEVRDALKPPWYEKYGVKNRYHVDVETEAATVWDFSTLIVPELLRTTQYTLALLNCRNHPAPQNEATVQQVRQNRLTDSNRPLKLIAVIDELVLHRTVGGPETMHNQLRHLVEAAALPTVALHVLPRSKQVHWAAAGALTLLTLPDSDGPELLHVDHLTGPLDIDDQGKVREAHNVLEHLRNRALSQRESITLIERMVVEQRYTDEGEECESQTAISLC</sequence>
<comment type="caution">
    <text evidence="2">The sequence shown here is derived from an EMBL/GenBank/DDBJ whole genome shotgun (WGS) entry which is preliminary data.</text>
</comment>
<accession>A0ABX2FE71</accession>
<dbReference type="SUPFAM" id="SSF47413">
    <property type="entry name" value="lambda repressor-like DNA-binding domains"/>
    <property type="match status" value="1"/>
</dbReference>
<proteinExistence type="predicted"/>
<dbReference type="InterPro" id="IPR010982">
    <property type="entry name" value="Lambda_DNA-bd_dom_sf"/>
</dbReference>